<reference evidence="1 2" key="1">
    <citation type="submission" date="2019-06" db="EMBL/GenBank/DDBJ databases">
        <authorList>
            <person name="Meng X."/>
        </authorList>
    </citation>
    <scope>NUCLEOTIDE SEQUENCE [LARGE SCALE GENOMIC DNA]</scope>
    <source>
        <strain evidence="1 2">M625</strain>
    </source>
</reference>
<evidence type="ECO:0000313" key="2">
    <source>
        <dbReference type="Proteomes" id="UP000315540"/>
    </source>
</evidence>
<protein>
    <recommendedName>
        <fullName evidence="3">Porin family protein</fullName>
    </recommendedName>
</protein>
<gene>
    <name evidence="1" type="ORF">FHK87_04705</name>
</gene>
<comment type="caution">
    <text evidence="1">The sequence shown here is derived from an EMBL/GenBank/DDBJ whole genome shotgun (WGS) entry which is preliminary data.</text>
</comment>
<dbReference type="OrthoDB" id="1161695at2"/>
<dbReference type="InterPro" id="IPR005618">
    <property type="entry name" value="OMPW"/>
</dbReference>
<dbReference type="AlphaFoldDB" id="A0A504J7S1"/>
<accession>A0A504J7S1</accession>
<dbReference type="Gene3D" id="2.40.160.20">
    <property type="match status" value="1"/>
</dbReference>
<keyword evidence="2" id="KW-1185">Reference proteome</keyword>
<dbReference type="Proteomes" id="UP000315540">
    <property type="component" value="Unassembled WGS sequence"/>
</dbReference>
<dbReference type="Pfam" id="PF03922">
    <property type="entry name" value="OmpW"/>
    <property type="match status" value="1"/>
</dbReference>
<dbReference type="EMBL" id="VFWZ01000002">
    <property type="protein sequence ID" value="TPN86906.1"/>
    <property type="molecule type" value="Genomic_DNA"/>
</dbReference>
<name>A0A504J7S1_9FLAO</name>
<evidence type="ECO:0008006" key="3">
    <source>
        <dbReference type="Google" id="ProtNLM"/>
    </source>
</evidence>
<dbReference type="RefSeq" id="WP_140590593.1">
    <property type="nucleotide sequence ID" value="NZ_VFWZ01000002.1"/>
</dbReference>
<organism evidence="1 2">
    <name type="scientific">Aquimarina algicola</name>
    <dbReference type="NCBI Taxonomy" id="2589995"/>
    <lineage>
        <taxon>Bacteria</taxon>
        <taxon>Pseudomonadati</taxon>
        <taxon>Bacteroidota</taxon>
        <taxon>Flavobacteriia</taxon>
        <taxon>Flavobacteriales</taxon>
        <taxon>Flavobacteriaceae</taxon>
        <taxon>Aquimarina</taxon>
    </lineage>
</organism>
<dbReference type="SUPFAM" id="SSF56925">
    <property type="entry name" value="OMPA-like"/>
    <property type="match status" value="1"/>
</dbReference>
<evidence type="ECO:0000313" key="1">
    <source>
        <dbReference type="EMBL" id="TPN86906.1"/>
    </source>
</evidence>
<dbReference type="GO" id="GO:0019867">
    <property type="term" value="C:outer membrane"/>
    <property type="evidence" value="ECO:0007669"/>
    <property type="project" value="InterPro"/>
</dbReference>
<sequence>MPKKKLLIIVFISCFFGLEAQEKSSIKLRIEPGILLETDSDNLGLLLNIEPKIKSSANTTIGLRFGIAINPQKFEIDDSSGFFIDDLDDNAVISFVPTFDYYLNDNHFRPYVGSGIGYYIFNDIDISNRNNSSDIVNGSVNNQLGFLLRAGFELGNTRFGLEYDFIPKADIKIPDDQIIGTVDNSYFGVSIGFILLGKNRVEEL</sequence>
<proteinExistence type="predicted"/>
<dbReference type="InterPro" id="IPR011250">
    <property type="entry name" value="OMP/PagP_B-barrel"/>
</dbReference>